<feature type="topological domain" description="Cytoplasmic" evidence="23">
    <location>
        <begin position="34"/>
        <end position="58"/>
    </location>
</feature>
<protein>
    <recommendedName>
        <fullName evidence="23">Pre-glycoprotein polyprotein GP complex</fullName>
        <shortName evidence="23">Pre-GP-C</shortName>
    </recommendedName>
    <component>
        <recommendedName>
            <fullName evidence="23">Stable signal peptide</fullName>
            <shortName evidence="23">SSP</shortName>
        </recommendedName>
    </component>
    <component>
        <recommendedName>
            <fullName evidence="23">Glycoprotein G1</fullName>
            <shortName evidence="23">GP1</shortName>
        </recommendedName>
    </component>
    <component>
        <recommendedName>
            <fullName evidence="23">Glycoprotein G2</fullName>
            <shortName evidence="23">GP2</shortName>
        </recommendedName>
    </component>
</protein>
<dbReference type="GO" id="GO:0019031">
    <property type="term" value="C:viral envelope"/>
    <property type="evidence" value="ECO:0007669"/>
    <property type="project" value="UniProtKB-UniRule"/>
</dbReference>
<comment type="subunit">
    <molecule>Stable signal peptide</molecule>
    <text evidence="23">Interacts with glycoprotein G2. Part of the GP complex (GP-C) together with glycoprotein G1 and glycoprotein G2. The GP-complex interacts with protein Z, which interacts with ribonucleocapsid; these interactions may induce virion budding.</text>
</comment>
<keyword evidence="22 23" id="KW-1160">Virus entry into host cell</keyword>
<dbReference type="GO" id="GO:0055036">
    <property type="term" value="C:virion membrane"/>
    <property type="evidence" value="ECO:0007669"/>
    <property type="project" value="UniProtKB-SubCell"/>
</dbReference>
<dbReference type="GO" id="GO:0016020">
    <property type="term" value="C:membrane"/>
    <property type="evidence" value="ECO:0007669"/>
    <property type="project" value="UniProtKB-UniRule"/>
</dbReference>
<evidence type="ECO:0000256" key="17">
    <source>
        <dbReference type="ARBA" id="ARBA00023136"/>
    </source>
</evidence>
<keyword evidence="3 23" id="KW-1032">Host cell membrane</keyword>
<feature type="binding site" evidence="23">
    <location>
        <position position="467"/>
    </location>
    <ligand>
        <name>Zn(2+)</name>
        <dbReference type="ChEBI" id="CHEBI:29105"/>
        <label>2</label>
    </ligand>
</feature>
<dbReference type="Gene3D" id="2.20.28.180">
    <property type="entry name" value="Arenavirus glycoprotein, zinc binding domain"/>
    <property type="match status" value="1"/>
</dbReference>
<feature type="region of interest" description="Fusion" evidence="23">
    <location>
        <begin position="268"/>
        <end position="304"/>
    </location>
</feature>
<keyword evidence="20 23" id="KW-1038">Host endoplasmic reticulum</keyword>
<feature type="chain" id="PRO_5035029278" description="Stable signal peptide" evidence="23">
    <location>
        <begin position="2"/>
        <end position="58"/>
    </location>
</feature>
<comment type="similarity">
    <text evidence="23 24">Belongs to the arenaviridae GPC protein family.</text>
</comment>
<feature type="topological domain" description="Cytoplasmic" evidence="23">
    <location>
        <begin position="464"/>
        <end position="501"/>
    </location>
</feature>
<feature type="glycosylation site" description="N-linked (GlcNAc...) asparagine; by host" evidence="23">
    <location>
        <position position="383"/>
    </location>
</feature>
<feature type="chain" id="PRO_5035029279" description="Pre-glycoprotein polyprotein GP complex" evidence="23">
    <location>
        <begin position="2"/>
        <end position="501"/>
    </location>
</feature>
<feature type="initiator methionine" description="Removed; by host" evidence="23">
    <location>
        <position position="1"/>
    </location>
</feature>
<evidence type="ECO:0000313" key="26">
    <source>
        <dbReference type="EMBL" id="QWQ58032.1"/>
    </source>
</evidence>
<keyword evidence="11 23" id="KW-0862">Zinc</keyword>
<dbReference type="Pfam" id="PF00798">
    <property type="entry name" value="Arena_glycoprot"/>
    <property type="match status" value="1"/>
</dbReference>
<dbReference type="PIRSF" id="PIRSF004028">
    <property type="entry name" value="GPC_ArenaV"/>
    <property type="match status" value="1"/>
</dbReference>
<evidence type="ECO:0000256" key="3">
    <source>
        <dbReference type="ARBA" id="ARBA00022511"/>
    </source>
</evidence>
<evidence type="ECO:0000256" key="2">
    <source>
        <dbReference type="ARBA" id="ARBA00022510"/>
    </source>
</evidence>
<evidence type="ECO:0000256" key="12">
    <source>
        <dbReference type="ARBA" id="ARBA00022844"/>
    </source>
</evidence>
<feature type="disulfide bond" evidence="23">
    <location>
        <begin position="374"/>
        <end position="395"/>
    </location>
</feature>
<feature type="binding site" evidence="23">
    <location>
        <position position="487"/>
    </location>
    <ligand>
        <name>Zn(2+)</name>
        <dbReference type="ChEBI" id="CHEBI:29105"/>
        <label>1</label>
    </ligand>
</feature>
<dbReference type="GO" id="GO:0044178">
    <property type="term" value="C:host cell Golgi membrane"/>
    <property type="evidence" value="ECO:0007669"/>
    <property type="project" value="UniProtKB-SubCell"/>
</dbReference>
<evidence type="ECO:0000256" key="11">
    <source>
        <dbReference type="ARBA" id="ARBA00022833"/>
    </source>
</evidence>
<feature type="disulfide bond" evidence="23">
    <location>
        <begin position="289"/>
        <end position="302"/>
    </location>
</feature>
<evidence type="ECO:0000256" key="5">
    <source>
        <dbReference type="ARBA" id="ARBA00022595"/>
    </source>
</evidence>
<feature type="lipid moiety-binding region" description="N-myristoyl glycine; by host" evidence="23">
    <location>
        <position position="2"/>
    </location>
</feature>
<feature type="chain" id="PRO_5035029280" description="Glycoprotein G2" evidence="23">
    <location>
        <begin position="270"/>
        <end position="501"/>
    </location>
</feature>
<reference evidence="26" key="1">
    <citation type="journal article" date="2021" name="Viruses">
        <title>Multiple Mammarenaviruses Circulating in Angolan Rodents.</title>
        <authorList>
            <person name="Tesikova J."/>
            <person name="Krasova J."/>
            <person name="Gouy de Bellocq J."/>
        </authorList>
    </citation>
    <scope>NUCLEOTIDE SEQUENCE</scope>
    <source>
        <strain evidence="26">ANG0070</strain>
    </source>
</reference>
<evidence type="ECO:0000256" key="25">
    <source>
        <dbReference type="SAM" id="Phobius"/>
    </source>
</evidence>
<comment type="domain">
    <molecule>Stable signal peptide</molecule>
    <text evidence="23">The N-terminus is localized at the extracellular side of the GP-C, with a part embedded in the membrane probably.</text>
</comment>
<evidence type="ECO:0000256" key="13">
    <source>
        <dbReference type="ARBA" id="ARBA00022870"/>
    </source>
</evidence>
<feature type="site" description="Cleavage; by host signal peptidase" evidence="23">
    <location>
        <begin position="58"/>
        <end position="59"/>
    </location>
</feature>
<keyword evidence="17 23" id="KW-0472">Membrane</keyword>
<keyword evidence="14 23" id="KW-0261">Viral envelope protein</keyword>
<keyword evidence="6 23" id="KW-0812">Transmembrane</keyword>
<evidence type="ECO:0000256" key="20">
    <source>
        <dbReference type="ARBA" id="ARBA00023184"/>
    </source>
</evidence>
<keyword evidence="13 23" id="KW-1043">Host membrane</keyword>
<evidence type="ECO:0000256" key="8">
    <source>
        <dbReference type="ARBA" id="ARBA00022723"/>
    </source>
</evidence>
<keyword evidence="19 23" id="KW-0325">Glycoprotein</keyword>
<feature type="glycosylation site" description="N-linked (GlcNAc...) asparagine; by host" evidence="23">
    <location>
        <position position="114"/>
    </location>
</feature>
<gene>
    <name evidence="23" type="primary">GPC</name>
</gene>
<feature type="glycosylation site" description="N-linked (GlcNAc...) asparagine; by host" evidence="23">
    <location>
        <position position="104"/>
    </location>
</feature>
<keyword evidence="8 23" id="KW-0479">Metal-binding</keyword>
<feature type="glycosylation site" description="N-linked (GlcNAc...) asparagine; by host" evidence="23">
    <location>
        <position position="172"/>
    </location>
</feature>
<evidence type="ECO:0000256" key="23">
    <source>
        <dbReference type="HAMAP-Rule" id="MF_04084"/>
    </source>
</evidence>
<evidence type="ECO:0000256" key="10">
    <source>
        <dbReference type="ARBA" id="ARBA00022812"/>
    </source>
</evidence>
<comment type="subunit">
    <molecule>Glycoprotein G1</molecule>
    <text evidence="23">Homotrimer; disulfide-linked. In pre-fusion state, G1 homotrimers bind G2 homotrimers via ionic interactions. Part of the GP complex (GP-C) together with glycoprotein G2 and the stable signal peptide. The GP-complex interacts with protein Z, which interacts with ribonucleocapsid; these interactions may induce virion budding.</text>
</comment>
<comment type="PTM">
    <molecule>Stable signal peptide</molecule>
    <text evidence="23">Myristoylation is necessary for GP2-mediated fusion activity.</text>
</comment>
<keyword evidence="18 23" id="KW-1015">Disulfide bond</keyword>
<evidence type="ECO:0000256" key="18">
    <source>
        <dbReference type="ARBA" id="ARBA00023157"/>
    </source>
</evidence>
<feature type="glycosylation site" description="N-linked (GlcNAc...) asparagine; by host" evidence="23">
    <location>
        <position position="94"/>
    </location>
</feature>
<feature type="region of interest" description="HR1" evidence="23">
    <location>
        <begin position="305"/>
        <end position="373"/>
    </location>
</feature>
<keyword evidence="2 23" id="KW-1170">Fusion of virus membrane with host endosomal membrane</keyword>
<organism evidence="26">
    <name type="scientific">Bitu virus</name>
    <dbReference type="NCBI Taxonomy" id="3070199"/>
    <lineage>
        <taxon>Viruses</taxon>
        <taxon>Riboviria</taxon>
        <taxon>Orthornavirae</taxon>
        <taxon>Negarnaviricota</taxon>
        <taxon>Polyploviricotina</taxon>
        <taxon>Bunyaviricetes</taxon>
        <taxon>Hareavirales</taxon>
        <taxon>Arenaviridae</taxon>
        <taxon>Mammarenavirus</taxon>
        <taxon>Mammarenavirus bituense</taxon>
    </lineage>
</organism>
<feature type="glycosylation site" description="N-linked (GlcNAc...) asparagine; by host" evidence="23">
    <location>
        <position position="400"/>
    </location>
</feature>
<dbReference type="InterPro" id="IPR001535">
    <property type="entry name" value="Arena_glycoprot"/>
</dbReference>
<dbReference type="Gene3D" id="6.10.140.1590">
    <property type="match status" value="1"/>
</dbReference>
<name>A0A8F1SYC5_9VIRU</name>
<proteinExistence type="inferred from homology"/>
<comment type="PTM">
    <molecule>Pre-glycoprotein polyprotein GP complex</molecule>
    <text evidence="23">Specific enzymatic cleavages in vivo yield mature proteins. GP-C polyprotein is cleaved in the endoplasmic reticulum by the host protease MBTPS1. Only cleaved glycoprotein is incorporated into virions.</text>
</comment>
<evidence type="ECO:0000256" key="14">
    <source>
        <dbReference type="ARBA" id="ARBA00022879"/>
    </source>
</evidence>
<evidence type="ECO:0000256" key="19">
    <source>
        <dbReference type="ARBA" id="ARBA00023180"/>
    </source>
</evidence>
<feature type="transmembrane region" description="Helical" evidence="25">
    <location>
        <begin position="21"/>
        <end position="54"/>
    </location>
</feature>
<evidence type="ECO:0000256" key="16">
    <source>
        <dbReference type="ARBA" id="ARBA00022989"/>
    </source>
</evidence>
<keyword evidence="15 23" id="KW-1164">Virus endocytosis by host</keyword>
<dbReference type="GO" id="GO:0044167">
    <property type="term" value="C:host cell endoplasmic reticulum membrane"/>
    <property type="evidence" value="ECO:0007669"/>
    <property type="project" value="UniProtKB-SubCell"/>
</dbReference>
<keyword evidence="16 23" id="KW-1133">Transmembrane helix</keyword>
<comment type="subcellular location">
    <molecule>Glycoprotein G1</molecule>
    <subcellularLocation>
        <location evidence="23">Virion membrane</location>
        <topology evidence="23">Peripheral membrane protein</topology>
    </subcellularLocation>
    <subcellularLocation>
        <location evidence="23">Host endoplasmic reticulum membrane</location>
        <topology evidence="23">Peripheral membrane protein</topology>
    </subcellularLocation>
    <subcellularLocation>
        <location evidence="23">Host Golgi apparatus membrane</location>
        <topology evidence="23">Peripheral membrane protein</topology>
    </subcellularLocation>
    <subcellularLocation>
        <location evidence="23">Host cell membrane</location>
        <topology evidence="23">Peripheral membrane protein</topology>
    </subcellularLocation>
</comment>
<dbReference type="GO" id="GO:0020002">
    <property type="term" value="C:host cell plasma membrane"/>
    <property type="evidence" value="ECO:0007669"/>
    <property type="project" value="UniProtKB-SubCell"/>
</dbReference>
<keyword evidence="5 23" id="KW-1162">Viral penetration into host cytoplasm</keyword>
<keyword evidence="21 23" id="KW-0449">Lipoprotein</keyword>
<comment type="subunit">
    <molecule>Glycoprotein G2</molecule>
    <text evidence="23">Homotrimer. Interacts with the stable signal peptide. In pre-fusion state, G2 homotrimers bind G1 homotrimers via ionic interactions. Part of the GP complex (GP-C) together with glycoprotein G1 and the stable signal peptide. Acidification in the endosome triggers rearrangements, which ultimately leads to a 6 helix bundle formed by the two heptad repeat domains (HR1 and HR2) in post-fusion state. The GP-complex interacts with protein Z, which interacts with ribonucleocapsid; these interactions may induce virion budding.</text>
</comment>
<feature type="disulfide bond" evidence="23">
    <location>
        <begin position="311"/>
        <end position="320"/>
    </location>
</feature>
<comment type="subcellular location">
    <molecule>Stable signal peptide</molecule>
    <subcellularLocation>
        <location evidence="23">Virion membrane</location>
        <topology evidence="23">Single-pass type II membrane protein</topology>
    </subcellularLocation>
    <subcellularLocation>
        <location evidence="23">Host endoplasmic reticulum membrane</location>
        <topology evidence="23">Single-pass type II membrane protein</topology>
    </subcellularLocation>
    <subcellularLocation>
        <location evidence="23">Host Golgi apparatus membrane</location>
        <topology evidence="23">Single-pass type II membrane protein</topology>
    </subcellularLocation>
    <subcellularLocation>
        <location evidence="23">Host cell membrane</location>
        <topology evidence="23">Single-pass type II membrane protein</topology>
    </subcellularLocation>
</comment>
<feature type="glycosylation site" description="N-linked (GlcNAc...) asparagine; by host" evidence="23">
    <location>
        <position position="84"/>
    </location>
</feature>
<keyword evidence="12 23" id="KW-0946">Virion</keyword>
<feature type="binding site" evidence="23">
    <location>
        <position position="485"/>
    </location>
    <ligand>
        <name>Zn(2+)</name>
        <dbReference type="ChEBI" id="CHEBI:29105"/>
        <label>1</label>
    </ligand>
</feature>
<feature type="disulfide bond" evidence="23">
    <location>
        <begin position="123"/>
        <end position="160"/>
    </location>
</feature>
<feature type="region of interest" description="HR2" evidence="23">
    <location>
        <begin position="378"/>
        <end position="441"/>
    </location>
</feature>
<feature type="topological domain" description="Extracellular" evidence="23">
    <location>
        <begin position="2"/>
        <end position="17"/>
    </location>
</feature>
<dbReference type="HAMAP" id="MF_04084">
    <property type="entry name" value="ARENA_GPC"/>
    <property type="match status" value="1"/>
</dbReference>
<comment type="PTM">
    <molecule>Stable signal peptide</molecule>
    <text evidence="23">The SSP remains stably associated with the GP complex following cleavage by signal peptidase and plays crucial roles in the trafficking of GP through the secretory pathway.</text>
</comment>
<comment type="function">
    <molecule>Glycoprotein G2</molecule>
    <text evidence="23">Forms the virion spikes together with glycoprotein G1. The glycoprotein spike trimers are connected to the underlying matrix. Class I viral fusion protein that directs fusion of viral and host endosomal membranes, leading to delivery of the nucleocapsid into the cytoplasm. Membrane fusion is mediated by irreversible conformational changes induced by acidification.</text>
</comment>
<comment type="function">
    <molecule>Stable signal peptide</molecule>
    <text evidence="23">Functions as a cleaved signal peptide that is retained as the third component of the GP complex (GP-C). Helps to stabilize the spike complex in its native conformation. The SSP is required for efficient glycoprotein expression, post-translational maturation cleavage of G1 and G2, glycoprotein transport to the cell surface plasma membrane, formation of infectious virus particles, and acid pH-dependent glycoprotein-mediated cell fusion.</text>
</comment>
<dbReference type="GO" id="GO:0019062">
    <property type="term" value="P:virion attachment to host cell"/>
    <property type="evidence" value="ECO:0007669"/>
    <property type="project" value="UniProtKB-UniRule"/>
</dbReference>
<comment type="domain">
    <molecule>Glycoprotein G2</molecule>
    <text evidence="23">Contains 1 fusion peptide at the N-terminus, 2 heptad repeats domains HR1 and HR2 and, at the C-terminus, a cytoplasmic domain that plays a role in ER location. Also contains a zinc-binding domain that allows SSP retention in the GPC complex by accepting a cysteine from SSP as the fourth ligand.</text>
</comment>
<dbReference type="InterPro" id="IPR043015">
    <property type="entry name" value="Arena_glycoprot_zinc-bd"/>
</dbReference>
<dbReference type="GO" id="GO:0019065">
    <property type="term" value="P:receptor-mediated endocytosis of virus by host cell"/>
    <property type="evidence" value="ECO:0007669"/>
    <property type="project" value="UniProtKB-UniRule"/>
</dbReference>
<evidence type="ECO:0000256" key="24">
    <source>
        <dbReference type="PIRNR" id="PIRNR004028"/>
    </source>
</evidence>
<feature type="glycosylation site" description="N-linked (GlcNAc...) asparagine; by host" evidence="23">
    <location>
        <position position="124"/>
    </location>
</feature>
<feature type="glycosylation site" description="N-linked (GlcNAc...) asparagine; by host" evidence="23">
    <location>
        <position position="375"/>
    </location>
</feature>
<keyword evidence="10 23" id="KW-1040">Host Golgi apparatus</keyword>
<feature type="glycosylation site" description="N-linked (GlcNAc...) asparagine; by host" evidence="23">
    <location>
        <position position="405"/>
    </location>
</feature>
<evidence type="ECO:0000256" key="4">
    <source>
        <dbReference type="ARBA" id="ARBA00022581"/>
    </source>
</evidence>
<keyword evidence="4 23" id="KW-0945">Host-virus interaction</keyword>
<comment type="subcellular location">
    <molecule>Glycoprotein G2</molecule>
    <subcellularLocation>
        <location evidence="23">Virion membrane</location>
        <topology evidence="23">Single-pass membrane protein</topology>
    </subcellularLocation>
    <subcellularLocation>
        <location evidence="23">Host endoplasmic reticulum membrane</location>
        <topology evidence="23">Single-pass membrane protein</topology>
    </subcellularLocation>
    <subcellularLocation>
        <location evidence="23">Host Golgi apparatus membrane</location>
        <topology evidence="23">Single-pass membrane protein</topology>
    </subcellularLocation>
    <subcellularLocation>
        <location evidence="23">Host cell membrane</location>
        <topology evidence="23">Single-pass membrane protein</topology>
    </subcellularLocation>
    <text evidence="23">Binding to the stable signal peptide masks endogenous ER localization signals in the cytoplasmic domain of G2 to ensure that only the fully assembled, tripartite GP complex is transported for virion assembly.</text>
</comment>
<sequence>MGQIVTFFQEIPHILEEVMNIVLITLSLIAILKGIYNFVTCGLGGLILFLLLAGRSCSEGLGSTHLYKGEYRLHHLTLDTSALNATMPLSCSKNNSHHYIYLKNETGLEITLTNDSLLSHNHCNLSDAHKKNLYDHALMTIVTQFHLTIPGFNQYEAMACDFNGGNITVQYNLSHGTAHAAAKHCGSVANGVLYAFYKMFWSRNISDTVSLPAKGVEGEVHCMSTSYKYLIIQNVSWGDHCIMSSPTPIGPISVLNSQIRTIYLSRRLRSTFSWSLSDASGIENPGGYCLERWMLFASELKCFGNTAIAKCNLNHDSEFCDMLRLFDYNKQAILRLKSDLETTLETFRKAVNALINDQLIMKNHLRDLLGIPYCNYTKFWYLNSTRTGHHSLPKCWMISNGSYLNETHFSTEIEQEADNLITEMLQREYIERQGKTPLGLMDLFLFSTSFYLISVFLHLIKIPTHRHIRGKPCPKPHRLNSKAICACGAYSQPGLLIQWKR</sequence>
<accession>A0A8F1SYC5</accession>
<evidence type="ECO:0000256" key="15">
    <source>
        <dbReference type="ARBA" id="ARBA00022890"/>
    </source>
</evidence>
<feature type="glycosylation site" description="N-linked (GlcNAc...) asparagine; by host" evidence="23">
    <location>
        <position position="234"/>
    </location>
</feature>
<feature type="site" description="Cleavage; by host MBTPS1" evidence="23">
    <location>
        <begin position="269"/>
        <end position="270"/>
    </location>
</feature>
<feature type="binding site" evidence="23">
    <location>
        <position position="57"/>
    </location>
    <ligand>
        <name>Zn(2+)</name>
        <dbReference type="ChEBI" id="CHEBI:29105"/>
        <label>1</label>
    </ligand>
</feature>
<comment type="caution">
    <text evidence="23">Lacks conserved residue(s) required for the propagation of feature annotation.</text>
</comment>
<feature type="binding site" evidence="23">
    <location>
        <position position="477"/>
    </location>
    <ligand>
        <name>Zn(2+)</name>
        <dbReference type="ChEBI" id="CHEBI:29105"/>
        <label>1</label>
    </ligand>
</feature>
<keyword evidence="9 23" id="KW-1161">Viral attachment to host cell</keyword>
<feature type="transmembrane region" description="Helical" evidence="25">
    <location>
        <begin position="438"/>
        <end position="460"/>
    </location>
</feature>
<keyword evidence="1 23" id="KW-1168">Fusion of virus membrane with host membrane</keyword>
<dbReference type="EMBL" id="MZ065539">
    <property type="protein sequence ID" value="QWQ58032.1"/>
    <property type="molecule type" value="Genomic_RNA"/>
</dbReference>
<evidence type="ECO:0000256" key="6">
    <source>
        <dbReference type="ARBA" id="ARBA00022692"/>
    </source>
</evidence>
<dbReference type="GO" id="GO:0039654">
    <property type="term" value="P:fusion of virus membrane with host endosome membrane"/>
    <property type="evidence" value="ECO:0007669"/>
    <property type="project" value="UniProtKB-UniRule"/>
</dbReference>
<evidence type="ECO:0000256" key="22">
    <source>
        <dbReference type="ARBA" id="ARBA00023296"/>
    </source>
</evidence>
<dbReference type="GO" id="GO:0046872">
    <property type="term" value="F:metal ion binding"/>
    <property type="evidence" value="ECO:0007669"/>
    <property type="project" value="UniProtKB-KW"/>
</dbReference>
<feature type="binding site" evidence="23">
    <location>
        <position position="473"/>
    </location>
    <ligand>
        <name>Zn(2+)</name>
        <dbReference type="ChEBI" id="CHEBI:29105"/>
        <label>2</label>
    </ligand>
</feature>
<evidence type="ECO:0000256" key="1">
    <source>
        <dbReference type="ARBA" id="ARBA00022506"/>
    </source>
</evidence>
<keyword evidence="7 23" id="KW-0519">Myristate</keyword>
<evidence type="ECO:0000256" key="9">
    <source>
        <dbReference type="ARBA" id="ARBA00022804"/>
    </source>
</evidence>
<evidence type="ECO:0000256" key="21">
    <source>
        <dbReference type="ARBA" id="ARBA00023288"/>
    </source>
</evidence>
<evidence type="ECO:0000256" key="7">
    <source>
        <dbReference type="ARBA" id="ARBA00022707"/>
    </source>
</evidence>
<feature type="binding site" evidence="23">
    <location>
        <position position="465"/>
    </location>
    <ligand>
        <name>Zn(2+)</name>
        <dbReference type="ChEBI" id="CHEBI:29105"/>
        <label>2</label>
    </ligand>
</feature>
<comment type="function">
    <molecule>Glycoprotein G1</molecule>
    <text evidence="23">Forms the virion spikes together with glycoprotein G2. The glycoprotein spike trimers are connected to the underlying matrix. Interacts with the host receptor leading to virus endocytosis.</text>
</comment>